<accession>B0E4W3</accession>
<dbReference type="RefSeq" id="XP_001891231.1">
    <property type="nucleotide sequence ID" value="XM_001891196.1"/>
</dbReference>
<dbReference type="AlphaFoldDB" id="B0E4W3"/>
<dbReference type="EMBL" id="DS547527">
    <property type="protein sequence ID" value="EDQ98118.1"/>
    <property type="molecule type" value="Genomic_DNA"/>
</dbReference>
<feature type="region of interest" description="Disordered" evidence="1">
    <location>
        <begin position="1"/>
        <end position="39"/>
    </location>
</feature>
<gene>
    <name evidence="2" type="ORF">LACBIDRAFT_310420</name>
</gene>
<reference evidence="2 3" key="1">
    <citation type="journal article" date="2008" name="Nature">
        <title>The genome of Laccaria bicolor provides insights into mycorrhizal symbiosis.</title>
        <authorList>
            <person name="Martin F."/>
            <person name="Aerts A."/>
            <person name="Ahren D."/>
            <person name="Brun A."/>
            <person name="Danchin E.G.J."/>
            <person name="Duchaussoy F."/>
            <person name="Gibon J."/>
            <person name="Kohler A."/>
            <person name="Lindquist E."/>
            <person name="Pereda V."/>
            <person name="Salamov A."/>
            <person name="Shapiro H.J."/>
            <person name="Wuyts J."/>
            <person name="Blaudez D."/>
            <person name="Buee M."/>
            <person name="Brokstein P."/>
            <person name="Canbaeck B."/>
            <person name="Cohen D."/>
            <person name="Courty P.E."/>
            <person name="Coutinho P.M."/>
            <person name="Delaruelle C."/>
            <person name="Detter J.C."/>
            <person name="Deveau A."/>
            <person name="DiFazio S."/>
            <person name="Duplessis S."/>
            <person name="Fraissinet-Tachet L."/>
            <person name="Lucic E."/>
            <person name="Frey-Klett P."/>
            <person name="Fourrey C."/>
            <person name="Feussner I."/>
            <person name="Gay G."/>
            <person name="Grimwood J."/>
            <person name="Hoegger P.J."/>
            <person name="Jain P."/>
            <person name="Kilaru S."/>
            <person name="Labbe J."/>
            <person name="Lin Y.C."/>
            <person name="Legue V."/>
            <person name="Le Tacon F."/>
            <person name="Marmeisse R."/>
            <person name="Melayah D."/>
            <person name="Montanini B."/>
            <person name="Muratet M."/>
            <person name="Nehls U."/>
            <person name="Niculita-Hirzel H."/>
            <person name="Oudot-Le Secq M.P."/>
            <person name="Peter M."/>
            <person name="Quesneville H."/>
            <person name="Rajashekar B."/>
            <person name="Reich M."/>
            <person name="Rouhier N."/>
            <person name="Schmutz J."/>
            <person name="Yin T."/>
            <person name="Chalot M."/>
            <person name="Henrissat B."/>
            <person name="Kuees U."/>
            <person name="Lucas S."/>
            <person name="Van de Peer Y."/>
            <person name="Podila G.K."/>
            <person name="Polle A."/>
            <person name="Pukkila P.J."/>
            <person name="Richardson P.M."/>
            <person name="Rouze P."/>
            <person name="Sanders I.R."/>
            <person name="Stajich J.E."/>
            <person name="Tunlid A."/>
            <person name="Tuskan G."/>
            <person name="Grigoriev I.V."/>
        </authorList>
    </citation>
    <scope>NUCLEOTIDE SEQUENCE [LARGE SCALE GENOMIC DNA]</scope>
    <source>
        <strain evidence="3">S238N-H82 / ATCC MYA-4686</strain>
    </source>
</reference>
<dbReference type="GeneID" id="6086887"/>
<keyword evidence="3" id="KW-1185">Reference proteome</keyword>
<evidence type="ECO:0000256" key="1">
    <source>
        <dbReference type="SAM" id="MobiDB-lite"/>
    </source>
</evidence>
<dbReference type="InParanoid" id="B0E4W3"/>
<protein>
    <submittedName>
        <fullName evidence="2">Predicted protein</fullName>
    </submittedName>
</protein>
<feature type="compositionally biased region" description="Low complexity" evidence="1">
    <location>
        <begin position="115"/>
        <end position="126"/>
    </location>
</feature>
<name>B0E4W3_LACBS</name>
<dbReference type="KEGG" id="lbc:LACBIDRAFT_310420"/>
<feature type="compositionally biased region" description="Polar residues" evidence="1">
    <location>
        <begin position="92"/>
        <end position="114"/>
    </location>
</feature>
<proteinExistence type="predicted"/>
<evidence type="ECO:0000313" key="2">
    <source>
        <dbReference type="EMBL" id="EDQ98118.1"/>
    </source>
</evidence>
<feature type="compositionally biased region" description="Pro residues" evidence="1">
    <location>
        <begin position="19"/>
        <end position="28"/>
    </location>
</feature>
<dbReference type="HOGENOM" id="CLU_1845449_0_0_1"/>
<evidence type="ECO:0000313" key="3">
    <source>
        <dbReference type="Proteomes" id="UP000001194"/>
    </source>
</evidence>
<feature type="region of interest" description="Disordered" evidence="1">
    <location>
        <begin position="91"/>
        <end position="139"/>
    </location>
</feature>
<sequence>MMPTTIDDAHPPSTTSTSPPSPLRPQPPQQQRCGHATWQQRRWTATTMMGNQVLGATSPTATWQPNDERQHCRRSSFLYILHHHVAAIPRQAFTTANPGRPKPTTTAQQTTHNSRQAATRPQQATTAEERPQPSTTGEG</sequence>
<organism evidence="3">
    <name type="scientific">Laccaria bicolor (strain S238N-H82 / ATCC MYA-4686)</name>
    <name type="common">Bicoloured deceiver</name>
    <name type="synonym">Laccaria laccata var. bicolor</name>
    <dbReference type="NCBI Taxonomy" id="486041"/>
    <lineage>
        <taxon>Eukaryota</taxon>
        <taxon>Fungi</taxon>
        <taxon>Dikarya</taxon>
        <taxon>Basidiomycota</taxon>
        <taxon>Agaricomycotina</taxon>
        <taxon>Agaricomycetes</taxon>
        <taxon>Agaricomycetidae</taxon>
        <taxon>Agaricales</taxon>
        <taxon>Agaricineae</taxon>
        <taxon>Hydnangiaceae</taxon>
        <taxon>Laccaria</taxon>
    </lineage>
</organism>
<dbReference type="Proteomes" id="UP000001194">
    <property type="component" value="Unassembled WGS sequence"/>
</dbReference>